<comment type="caution">
    <text evidence="2">The sequence shown here is derived from an EMBL/GenBank/DDBJ whole genome shotgun (WGS) entry which is preliminary data.</text>
</comment>
<organism evidence="2 3">
    <name type="scientific">Blastomonas natatoria</name>
    <dbReference type="NCBI Taxonomy" id="34015"/>
    <lineage>
        <taxon>Bacteria</taxon>
        <taxon>Pseudomonadati</taxon>
        <taxon>Pseudomonadota</taxon>
        <taxon>Alphaproteobacteria</taxon>
        <taxon>Sphingomonadales</taxon>
        <taxon>Sphingomonadaceae</taxon>
        <taxon>Blastomonas</taxon>
    </lineage>
</organism>
<dbReference type="GO" id="GO:0006109">
    <property type="term" value="P:regulation of carbohydrate metabolic process"/>
    <property type="evidence" value="ECO:0007669"/>
    <property type="project" value="InterPro"/>
</dbReference>
<name>A0A2V3V9U2_9SPHN</name>
<evidence type="ECO:0000313" key="2">
    <source>
        <dbReference type="EMBL" id="PXW78417.1"/>
    </source>
</evidence>
<keyword evidence="3" id="KW-1185">Reference proteome</keyword>
<accession>A0A2V3V9U2</accession>
<dbReference type="PANTHER" id="PTHR30305:SF1">
    <property type="entry name" value="HPR KINASE_PHOSPHORYLASE"/>
    <property type="match status" value="1"/>
</dbReference>
<dbReference type="GO" id="GO:0000155">
    <property type="term" value="F:phosphorelay sensor kinase activity"/>
    <property type="evidence" value="ECO:0007669"/>
    <property type="project" value="InterPro"/>
</dbReference>
<reference evidence="2 3" key="1">
    <citation type="submission" date="2018-05" db="EMBL/GenBank/DDBJ databases">
        <title>Genomic Encyclopedia of Type Strains, Phase IV (KMG-IV): sequencing the most valuable type-strain genomes for metagenomic binning, comparative biology and taxonomic classification.</title>
        <authorList>
            <person name="Goeker M."/>
        </authorList>
    </citation>
    <scope>NUCLEOTIDE SEQUENCE [LARGE SCALE GENOMIC DNA]</scope>
    <source>
        <strain evidence="2 3">DSM 3183</strain>
    </source>
</reference>
<dbReference type="Proteomes" id="UP000248014">
    <property type="component" value="Unassembled WGS sequence"/>
</dbReference>
<keyword evidence="2" id="KW-0418">Kinase</keyword>
<dbReference type="Gene3D" id="3.40.50.300">
    <property type="entry name" value="P-loop containing nucleotide triphosphate hydrolases"/>
    <property type="match status" value="1"/>
</dbReference>
<proteinExistence type="predicted"/>
<feature type="domain" description="HPr kinase/phosphorylase C-terminal" evidence="1">
    <location>
        <begin position="11"/>
        <end position="80"/>
    </location>
</feature>
<gene>
    <name evidence="2" type="ORF">C7451_10287</name>
</gene>
<dbReference type="OrthoDB" id="8326226at2"/>
<dbReference type="InterPro" id="IPR027417">
    <property type="entry name" value="P-loop_NTPase"/>
</dbReference>
<protein>
    <submittedName>
        <fullName evidence="2">Hpr(Ser) kinase/phosphatase</fullName>
    </submittedName>
</protein>
<evidence type="ECO:0000313" key="3">
    <source>
        <dbReference type="Proteomes" id="UP000248014"/>
    </source>
</evidence>
<dbReference type="CDD" id="cd01918">
    <property type="entry name" value="HprK_C"/>
    <property type="match status" value="1"/>
</dbReference>
<sequence length="144" mass="15129">MGQGDSCTYPASCVSIGGAALLISGESGIGKSELALALIDRGARLISDDHTALRRTGERLIASAAPNIGGLIEVRNLGLLPAEPGPDSPVALLIELNRAAPRWIERSQHRMLLGLDIPEILLSPDSRVLAIKAEMALQAYGLKV</sequence>
<dbReference type="Pfam" id="PF07475">
    <property type="entry name" value="Hpr_kinase_C"/>
    <property type="match status" value="1"/>
</dbReference>
<dbReference type="GO" id="GO:0005524">
    <property type="term" value="F:ATP binding"/>
    <property type="evidence" value="ECO:0007669"/>
    <property type="project" value="InterPro"/>
</dbReference>
<evidence type="ECO:0000259" key="1">
    <source>
        <dbReference type="Pfam" id="PF07475"/>
    </source>
</evidence>
<keyword evidence="2" id="KW-0808">Transferase</keyword>
<dbReference type="PANTHER" id="PTHR30305">
    <property type="entry name" value="PROTEIN YJDM-RELATED"/>
    <property type="match status" value="1"/>
</dbReference>
<dbReference type="InterPro" id="IPR011104">
    <property type="entry name" value="Hpr_kin/Pase_C"/>
</dbReference>
<dbReference type="AlphaFoldDB" id="A0A2V3V9U2"/>
<dbReference type="EMBL" id="QJJM01000002">
    <property type="protein sequence ID" value="PXW78417.1"/>
    <property type="molecule type" value="Genomic_DNA"/>
</dbReference>
<dbReference type="SUPFAM" id="SSF53795">
    <property type="entry name" value="PEP carboxykinase-like"/>
    <property type="match status" value="1"/>
</dbReference>